<feature type="compositionally biased region" description="Polar residues" evidence="1">
    <location>
        <begin position="63"/>
        <end position="80"/>
    </location>
</feature>
<proteinExistence type="predicted"/>
<feature type="region of interest" description="Disordered" evidence="1">
    <location>
        <begin position="32"/>
        <end position="80"/>
    </location>
</feature>
<organism evidence="2 3">
    <name type="scientific">Dentiscutata erythropus</name>
    <dbReference type="NCBI Taxonomy" id="1348616"/>
    <lineage>
        <taxon>Eukaryota</taxon>
        <taxon>Fungi</taxon>
        <taxon>Fungi incertae sedis</taxon>
        <taxon>Mucoromycota</taxon>
        <taxon>Glomeromycotina</taxon>
        <taxon>Glomeromycetes</taxon>
        <taxon>Diversisporales</taxon>
        <taxon>Gigasporaceae</taxon>
        <taxon>Dentiscutata</taxon>
    </lineage>
</organism>
<evidence type="ECO:0000313" key="3">
    <source>
        <dbReference type="Proteomes" id="UP000789405"/>
    </source>
</evidence>
<dbReference type="Proteomes" id="UP000789405">
    <property type="component" value="Unassembled WGS sequence"/>
</dbReference>
<accession>A0A9N9J7W4</accession>
<dbReference type="InterPro" id="IPR011990">
    <property type="entry name" value="TPR-like_helical_dom_sf"/>
</dbReference>
<name>A0A9N9J7W4_9GLOM</name>
<dbReference type="SUPFAM" id="SSF48452">
    <property type="entry name" value="TPR-like"/>
    <property type="match status" value="1"/>
</dbReference>
<dbReference type="AlphaFoldDB" id="A0A9N9J7W4"/>
<feature type="non-terminal residue" evidence="2">
    <location>
        <position position="180"/>
    </location>
</feature>
<evidence type="ECO:0000256" key="1">
    <source>
        <dbReference type="SAM" id="MobiDB-lite"/>
    </source>
</evidence>
<comment type="caution">
    <text evidence="2">The sequence shown here is derived from an EMBL/GenBank/DDBJ whole genome shotgun (WGS) entry which is preliminary data.</text>
</comment>
<dbReference type="Gene3D" id="1.25.40.10">
    <property type="entry name" value="Tetratricopeptide repeat domain"/>
    <property type="match status" value="1"/>
</dbReference>
<keyword evidence="3" id="KW-1185">Reference proteome</keyword>
<dbReference type="EMBL" id="CAJVPY010018634">
    <property type="protein sequence ID" value="CAG8767883.1"/>
    <property type="molecule type" value="Genomic_DNA"/>
</dbReference>
<feature type="non-terminal residue" evidence="2">
    <location>
        <position position="1"/>
    </location>
</feature>
<sequence>MIFLYASSFISHFKYLEAHIARIHKTTLSELQQQRNISTQRRPEETTNSHQETPNLRRDASEQLAQENTTNSADSLTPNLSQEPISISDENFILDNQISRIVFTHSTFNKCIYLNDKVVLQFQGEVMINISTEVLKINPNNEEEMLRIRAQAYIKIEKYDKALVDLNRLLEINCKNEEIL</sequence>
<evidence type="ECO:0000313" key="2">
    <source>
        <dbReference type="EMBL" id="CAG8767883.1"/>
    </source>
</evidence>
<protein>
    <submittedName>
        <fullName evidence="2">12382_t:CDS:1</fullName>
    </submittedName>
</protein>
<reference evidence="2" key="1">
    <citation type="submission" date="2021-06" db="EMBL/GenBank/DDBJ databases">
        <authorList>
            <person name="Kallberg Y."/>
            <person name="Tangrot J."/>
            <person name="Rosling A."/>
        </authorList>
    </citation>
    <scope>NUCLEOTIDE SEQUENCE</scope>
    <source>
        <strain evidence="2">MA453B</strain>
    </source>
</reference>
<dbReference type="OrthoDB" id="1872379at2759"/>
<gene>
    <name evidence="2" type="ORF">DERYTH_LOCUS18408</name>
</gene>